<evidence type="ECO:0000256" key="4">
    <source>
        <dbReference type="ARBA" id="ARBA00049872"/>
    </source>
</evidence>
<reference evidence="7 8" key="1">
    <citation type="submission" date="2020-08" db="EMBL/GenBank/DDBJ databases">
        <title>Genomic Encyclopedia of Type Strains, Phase IV (KMG-IV): sequencing the most valuable type-strain genomes for metagenomic binning, comparative biology and taxonomic classification.</title>
        <authorList>
            <person name="Goeker M."/>
        </authorList>
    </citation>
    <scope>NUCLEOTIDE SEQUENCE [LARGE SCALE GENOMIC DNA]</scope>
    <source>
        <strain evidence="7 8">YIM 65646</strain>
    </source>
</reference>
<dbReference type="GO" id="GO:0050660">
    <property type="term" value="F:flavin adenine dinucleotide binding"/>
    <property type="evidence" value="ECO:0007669"/>
    <property type="project" value="InterPro"/>
</dbReference>
<comment type="pathway">
    <text evidence="1">Cofactor biosynthesis; thiamine diphosphate biosynthesis.</text>
</comment>
<dbReference type="Gene3D" id="3.50.50.60">
    <property type="entry name" value="FAD/NAD(P)-binding domain"/>
    <property type="match status" value="1"/>
</dbReference>
<feature type="domain" description="FAD dependent oxidoreductase" evidence="6">
    <location>
        <begin position="4"/>
        <end position="326"/>
    </location>
</feature>
<protein>
    <recommendedName>
        <fullName evidence="5">glycine oxidase</fullName>
        <ecNumber evidence="5">1.4.3.19</ecNumber>
    </recommendedName>
</protein>
<dbReference type="RefSeq" id="WP_184786272.1">
    <property type="nucleotide sequence ID" value="NZ_BONT01000097.1"/>
</dbReference>
<dbReference type="PANTHER" id="PTHR13847:SF289">
    <property type="entry name" value="GLYCINE OXIDASE"/>
    <property type="match status" value="1"/>
</dbReference>
<gene>
    <name evidence="7" type="ORF">HNR73_001258</name>
</gene>
<dbReference type="InterPro" id="IPR006076">
    <property type="entry name" value="FAD-dep_OxRdtase"/>
</dbReference>
<keyword evidence="2" id="KW-0784">Thiamine biosynthesis</keyword>
<comment type="caution">
    <text evidence="7">The sequence shown here is derived from an EMBL/GenBank/DDBJ whole genome shotgun (WGS) entry which is preliminary data.</text>
</comment>
<dbReference type="EC" id="1.4.3.19" evidence="5"/>
<evidence type="ECO:0000313" key="7">
    <source>
        <dbReference type="EMBL" id="MBB6033411.1"/>
    </source>
</evidence>
<proteinExistence type="predicted"/>
<dbReference type="PANTHER" id="PTHR13847">
    <property type="entry name" value="SARCOSINE DEHYDROGENASE-RELATED"/>
    <property type="match status" value="1"/>
</dbReference>
<dbReference type="EMBL" id="JACHGT010000002">
    <property type="protein sequence ID" value="MBB6033411.1"/>
    <property type="molecule type" value="Genomic_DNA"/>
</dbReference>
<dbReference type="SUPFAM" id="SSF51905">
    <property type="entry name" value="FAD/NAD(P)-binding domain"/>
    <property type="match status" value="1"/>
</dbReference>
<dbReference type="GO" id="GO:0043799">
    <property type="term" value="F:glycine oxidase activity"/>
    <property type="evidence" value="ECO:0007669"/>
    <property type="project" value="UniProtKB-EC"/>
</dbReference>
<organism evidence="7 8">
    <name type="scientific">Phytomonospora endophytica</name>
    <dbReference type="NCBI Taxonomy" id="714109"/>
    <lineage>
        <taxon>Bacteria</taxon>
        <taxon>Bacillati</taxon>
        <taxon>Actinomycetota</taxon>
        <taxon>Actinomycetes</taxon>
        <taxon>Micromonosporales</taxon>
        <taxon>Micromonosporaceae</taxon>
        <taxon>Phytomonospora</taxon>
    </lineage>
</organism>
<evidence type="ECO:0000256" key="5">
    <source>
        <dbReference type="ARBA" id="ARBA00050018"/>
    </source>
</evidence>
<dbReference type="Gene3D" id="3.30.9.10">
    <property type="entry name" value="D-Amino Acid Oxidase, subunit A, domain 2"/>
    <property type="match status" value="1"/>
</dbReference>
<name>A0A841F8J4_9ACTN</name>
<evidence type="ECO:0000256" key="2">
    <source>
        <dbReference type="ARBA" id="ARBA00022977"/>
    </source>
</evidence>
<sequence length="344" mass="36317">MTHVGIVGAGTIGLTIAWRCAQRGMSVDVHDPAPGSGASTVAAGMLAPVGEAHYGERDLLELSLTSCALWPRFAAELGVDIGYRENGSLLVALDAGDRAELDRRHDFHRELGLPATRLTAGETRRREPLLSPRISGGLHAGGDHQVDPRRLHTALLDAAVTAGARLVRRHVADPSTVDADVVVIAAGSHSGPMLSAAIRPVQGQVLRLRGPADLGTVVRATVNGNPVYALPRADGEVVIGATSAERGFDLTPRAGDAYELLRDAIAVIPELAEYELREHTVGLRPGTLDNAPLLGRTGDPRVIAATGHYRNGILLAPVTGELISELIATGRTPEALEPFDPRRF</sequence>
<accession>A0A841F8J4</accession>
<dbReference type="NCBIfam" id="TIGR02352">
    <property type="entry name" value="thiamin_ThiO"/>
    <property type="match status" value="1"/>
</dbReference>
<evidence type="ECO:0000313" key="8">
    <source>
        <dbReference type="Proteomes" id="UP000548476"/>
    </source>
</evidence>
<dbReference type="InterPro" id="IPR036188">
    <property type="entry name" value="FAD/NAD-bd_sf"/>
</dbReference>
<dbReference type="Pfam" id="PF01266">
    <property type="entry name" value="DAO"/>
    <property type="match status" value="1"/>
</dbReference>
<comment type="catalytic activity">
    <reaction evidence="4">
        <text>glycine + O2 + H2O = glyoxylate + H2O2 + NH4(+)</text>
        <dbReference type="Rhea" id="RHEA:11532"/>
        <dbReference type="ChEBI" id="CHEBI:15377"/>
        <dbReference type="ChEBI" id="CHEBI:15379"/>
        <dbReference type="ChEBI" id="CHEBI:16240"/>
        <dbReference type="ChEBI" id="CHEBI:28938"/>
        <dbReference type="ChEBI" id="CHEBI:36655"/>
        <dbReference type="ChEBI" id="CHEBI:57305"/>
        <dbReference type="EC" id="1.4.3.19"/>
    </reaction>
</comment>
<dbReference type="GO" id="GO:0005737">
    <property type="term" value="C:cytoplasm"/>
    <property type="evidence" value="ECO:0007669"/>
    <property type="project" value="TreeGrafter"/>
</dbReference>
<evidence type="ECO:0000256" key="1">
    <source>
        <dbReference type="ARBA" id="ARBA00004948"/>
    </source>
</evidence>
<dbReference type="AlphaFoldDB" id="A0A841F8J4"/>
<dbReference type="GO" id="GO:0009228">
    <property type="term" value="P:thiamine biosynthetic process"/>
    <property type="evidence" value="ECO:0007669"/>
    <property type="project" value="UniProtKB-KW"/>
</dbReference>
<dbReference type="UniPathway" id="UPA00060"/>
<evidence type="ECO:0000256" key="3">
    <source>
        <dbReference type="ARBA" id="ARBA00023002"/>
    </source>
</evidence>
<evidence type="ECO:0000259" key="6">
    <source>
        <dbReference type="Pfam" id="PF01266"/>
    </source>
</evidence>
<keyword evidence="3 7" id="KW-0560">Oxidoreductase</keyword>
<keyword evidence="8" id="KW-1185">Reference proteome</keyword>
<dbReference type="InterPro" id="IPR012727">
    <property type="entry name" value="Gly_oxidase_ThiO"/>
</dbReference>
<dbReference type="SUPFAM" id="SSF54373">
    <property type="entry name" value="FAD-linked reductases, C-terminal domain"/>
    <property type="match status" value="1"/>
</dbReference>
<dbReference type="GO" id="GO:0009229">
    <property type="term" value="P:thiamine diphosphate biosynthetic process"/>
    <property type="evidence" value="ECO:0007669"/>
    <property type="project" value="UniProtKB-UniPathway"/>
</dbReference>
<dbReference type="Proteomes" id="UP000548476">
    <property type="component" value="Unassembled WGS sequence"/>
</dbReference>